<dbReference type="Gene3D" id="3.90.79.10">
    <property type="entry name" value="Nucleoside Triphosphate Pyrophosphohydrolase"/>
    <property type="match status" value="1"/>
</dbReference>
<sequence length="287" mass="31223">MGPLLLHGRAEGHCMLHRLGGALRLDSPLHAASTTVQYREAPRGACPRVELWPHDAAAGSHPPLALGHQSSPSSPCPATADDGAGTYAAPRLAAVVLALDQHERLLLTRRPRGMRTFPGAWVLPGGSVDDADASVRHAALRELCEETGIALPPEEAPERPFCLWESCYPTSALEWRQTREQRGRTSHFLIVYFVVRVADSSRALRLQPDECDRAAWVPLADVACIGKEARGDQLYPLAPPAQGHVSAHSLDGVYPNDIGEGVGRGHLWAIRQLREHLLHSKMEDDSS</sequence>
<accession>A0AB34JMM6</accession>
<name>A0AB34JMM6_PRYPA</name>
<proteinExistence type="predicted"/>
<dbReference type="AlphaFoldDB" id="A0AB34JMM6"/>
<dbReference type="PROSITE" id="PS51462">
    <property type="entry name" value="NUDIX"/>
    <property type="match status" value="1"/>
</dbReference>
<dbReference type="Pfam" id="PF00293">
    <property type="entry name" value="NUDIX"/>
    <property type="match status" value="1"/>
</dbReference>
<dbReference type="PANTHER" id="PTHR43736:SF1">
    <property type="entry name" value="DIHYDRONEOPTERIN TRIPHOSPHATE DIPHOSPHATASE"/>
    <property type="match status" value="1"/>
</dbReference>
<keyword evidence="4" id="KW-1185">Reference proteome</keyword>
<protein>
    <recommendedName>
        <fullName evidence="2">Nudix hydrolase domain-containing protein</fullName>
    </recommendedName>
</protein>
<feature type="domain" description="Nudix hydrolase" evidence="2">
    <location>
        <begin position="89"/>
        <end position="240"/>
    </location>
</feature>
<comment type="caution">
    <text evidence="3">The sequence shown here is derived from an EMBL/GenBank/DDBJ whole genome shotgun (WGS) entry which is preliminary data.</text>
</comment>
<evidence type="ECO:0000259" key="2">
    <source>
        <dbReference type="PROSITE" id="PS51462"/>
    </source>
</evidence>
<dbReference type="InterPro" id="IPR015797">
    <property type="entry name" value="NUDIX_hydrolase-like_dom_sf"/>
</dbReference>
<dbReference type="PANTHER" id="PTHR43736">
    <property type="entry name" value="ADP-RIBOSE PYROPHOSPHATASE"/>
    <property type="match status" value="1"/>
</dbReference>
<dbReference type="Proteomes" id="UP001515480">
    <property type="component" value="Unassembled WGS sequence"/>
</dbReference>
<dbReference type="SUPFAM" id="SSF55811">
    <property type="entry name" value="Nudix"/>
    <property type="match status" value="1"/>
</dbReference>
<evidence type="ECO:0000313" key="4">
    <source>
        <dbReference type="Proteomes" id="UP001515480"/>
    </source>
</evidence>
<reference evidence="3 4" key="1">
    <citation type="journal article" date="2024" name="Science">
        <title>Giant polyketide synthase enzymes in the biosynthesis of giant marine polyether toxins.</title>
        <authorList>
            <person name="Fallon T.R."/>
            <person name="Shende V.V."/>
            <person name="Wierzbicki I.H."/>
            <person name="Pendleton A.L."/>
            <person name="Watervoot N.F."/>
            <person name="Auber R.P."/>
            <person name="Gonzalez D.J."/>
            <person name="Wisecaver J.H."/>
            <person name="Moore B.S."/>
        </authorList>
    </citation>
    <scope>NUCLEOTIDE SEQUENCE [LARGE SCALE GENOMIC DNA]</scope>
    <source>
        <strain evidence="3 4">12B1</strain>
    </source>
</reference>
<organism evidence="3 4">
    <name type="scientific">Prymnesium parvum</name>
    <name type="common">Toxic golden alga</name>
    <dbReference type="NCBI Taxonomy" id="97485"/>
    <lineage>
        <taxon>Eukaryota</taxon>
        <taxon>Haptista</taxon>
        <taxon>Haptophyta</taxon>
        <taxon>Prymnesiophyceae</taxon>
        <taxon>Prymnesiales</taxon>
        <taxon>Prymnesiaceae</taxon>
        <taxon>Prymnesium</taxon>
    </lineage>
</organism>
<dbReference type="InterPro" id="IPR000086">
    <property type="entry name" value="NUDIX_hydrolase_dom"/>
</dbReference>
<evidence type="ECO:0000256" key="1">
    <source>
        <dbReference type="SAM" id="MobiDB-lite"/>
    </source>
</evidence>
<gene>
    <name evidence="3" type="ORF">AB1Y20_018138</name>
</gene>
<dbReference type="EMBL" id="JBGBPQ010000006">
    <property type="protein sequence ID" value="KAL1523184.1"/>
    <property type="molecule type" value="Genomic_DNA"/>
</dbReference>
<evidence type="ECO:0000313" key="3">
    <source>
        <dbReference type="EMBL" id="KAL1523184.1"/>
    </source>
</evidence>
<feature type="region of interest" description="Disordered" evidence="1">
    <location>
        <begin position="60"/>
        <end position="82"/>
    </location>
</feature>